<reference evidence="1 2" key="1">
    <citation type="journal article" date="2015" name="Genome Biol. Evol.">
        <title>Comparative Genomics of a Bacterivorous Green Alga Reveals Evolutionary Causalities and Consequences of Phago-Mixotrophic Mode of Nutrition.</title>
        <authorList>
            <person name="Burns J.A."/>
            <person name="Paasch A."/>
            <person name="Narechania A."/>
            <person name="Kim E."/>
        </authorList>
    </citation>
    <scope>NUCLEOTIDE SEQUENCE [LARGE SCALE GENOMIC DNA]</scope>
    <source>
        <strain evidence="1 2">PLY_AMNH</strain>
    </source>
</reference>
<dbReference type="AlphaFoldDB" id="A0AAE0KTG2"/>
<proteinExistence type="predicted"/>
<comment type="caution">
    <text evidence="1">The sequence shown here is derived from an EMBL/GenBank/DDBJ whole genome shotgun (WGS) entry which is preliminary data.</text>
</comment>
<dbReference type="SUPFAM" id="SSF48371">
    <property type="entry name" value="ARM repeat"/>
    <property type="match status" value="1"/>
</dbReference>
<evidence type="ECO:0000313" key="1">
    <source>
        <dbReference type="EMBL" id="KAK3260132.1"/>
    </source>
</evidence>
<feature type="non-terminal residue" evidence="1">
    <location>
        <position position="1"/>
    </location>
</feature>
<keyword evidence="2" id="KW-1185">Reference proteome</keyword>
<dbReference type="InterPro" id="IPR016024">
    <property type="entry name" value="ARM-type_fold"/>
</dbReference>
<gene>
    <name evidence="1" type="ORF">CYMTET_30896</name>
</gene>
<organism evidence="1 2">
    <name type="scientific">Cymbomonas tetramitiformis</name>
    <dbReference type="NCBI Taxonomy" id="36881"/>
    <lineage>
        <taxon>Eukaryota</taxon>
        <taxon>Viridiplantae</taxon>
        <taxon>Chlorophyta</taxon>
        <taxon>Pyramimonadophyceae</taxon>
        <taxon>Pyramimonadales</taxon>
        <taxon>Pyramimonadaceae</taxon>
        <taxon>Cymbomonas</taxon>
    </lineage>
</organism>
<accession>A0AAE0KTG2</accession>
<dbReference type="Proteomes" id="UP001190700">
    <property type="component" value="Unassembled WGS sequence"/>
</dbReference>
<evidence type="ECO:0000313" key="2">
    <source>
        <dbReference type="Proteomes" id="UP001190700"/>
    </source>
</evidence>
<dbReference type="EMBL" id="LGRX02018134">
    <property type="protein sequence ID" value="KAK3260132.1"/>
    <property type="molecule type" value="Genomic_DNA"/>
</dbReference>
<name>A0AAE0KTG2_9CHLO</name>
<sequence length="183" mass="20635">SQDRQAMAALAFLNFLTNPHSRLTAAEALWLLVSSHPGEFALMGLRIGELLSSDKQEVVATCVHILQVLTERTERWFEQIKSVLVKVPRFIISLIKIVEFYPGITKQPSNACQNDLPVPKRAALLLEELVKTDVSVLRQIQSYENHIILILQKALAHEKIRDAPSKEWARILQVLAQVPPITT</sequence>
<protein>
    <submittedName>
        <fullName evidence="1">Uncharacterized protein</fullName>
    </submittedName>
</protein>